<organism evidence="1 3">
    <name type="scientific">Cucumis melo var. makuwa</name>
    <name type="common">Oriental melon</name>
    <dbReference type="NCBI Taxonomy" id="1194695"/>
    <lineage>
        <taxon>Eukaryota</taxon>
        <taxon>Viridiplantae</taxon>
        <taxon>Streptophyta</taxon>
        <taxon>Embryophyta</taxon>
        <taxon>Tracheophyta</taxon>
        <taxon>Spermatophyta</taxon>
        <taxon>Magnoliopsida</taxon>
        <taxon>eudicotyledons</taxon>
        <taxon>Gunneridae</taxon>
        <taxon>Pentapetalae</taxon>
        <taxon>rosids</taxon>
        <taxon>fabids</taxon>
        <taxon>Cucurbitales</taxon>
        <taxon>Cucurbitaceae</taxon>
        <taxon>Benincaseae</taxon>
        <taxon>Cucumis</taxon>
    </lineage>
</organism>
<reference evidence="3 4" key="1">
    <citation type="submission" date="2019-08" db="EMBL/GenBank/DDBJ databases">
        <title>Draft genome sequences of two oriental melons (Cucumis melo L. var makuwa).</title>
        <authorList>
            <person name="Kwon S.-Y."/>
        </authorList>
    </citation>
    <scope>NUCLEOTIDE SEQUENCE [LARGE SCALE GENOMIC DNA]</scope>
    <source>
        <strain evidence="4">cv. Chang Bougi</strain>
        <strain evidence="3">cv. SW 3</strain>
        <tissue evidence="1">Leaf</tissue>
    </source>
</reference>
<dbReference type="CDD" id="cd09272">
    <property type="entry name" value="RNase_HI_RT_Ty1"/>
    <property type="match status" value="1"/>
</dbReference>
<evidence type="ECO:0000313" key="3">
    <source>
        <dbReference type="Proteomes" id="UP000321393"/>
    </source>
</evidence>
<dbReference type="Proteomes" id="UP000321393">
    <property type="component" value="Unassembled WGS sequence"/>
</dbReference>
<dbReference type="Proteomes" id="UP000321947">
    <property type="component" value="Unassembled WGS sequence"/>
</dbReference>
<name>A0A5A7U1N5_CUCMM</name>
<evidence type="ECO:0000313" key="4">
    <source>
        <dbReference type="Proteomes" id="UP000321947"/>
    </source>
</evidence>
<dbReference type="OrthoDB" id="1304062at2759"/>
<evidence type="ECO:0000313" key="2">
    <source>
        <dbReference type="EMBL" id="TYK08110.1"/>
    </source>
</evidence>
<dbReference type="EMBL" id="SSTD01012952">
    <property type="protein sequence ID" value="TYK08110.1"/>
    <property type="molecule type" value="Genomic_DNA"/>
</dbReference>
<proteinExistence type="predicted"/>
<dbReference type="EMBL" id="SSTE01012982">
    <property type="protein sequence ID" value="KAA0048146.1"/>
    <property type="molecule type" value="Genomic_DNA"/>
</dbReference>
<protein>
    <submittedName>
        <fullName evidence="1">Retrovirus-related Pol polyprotein from transposon TNT 1-94</fullName>
    </submittedName>
</protein>
<sequence length="106" mass="11960">MEFECIALELAGQDAEYIKSLLRDLPLWGAFVPRSIHYDSQAAVGIAKNSVYNGKRRHKCLRYEVVKQLLNEGTTSLEFVQSEKNLTDPLCKGLTRKVVVDSSVKM</sequence>
<dbReference type="AlphaFoldDB" id="A0A5A7U1N5"/>
<comment type="caution">
    <text evidence="1">The sequence shown here is derived from an EMBL/GenBank/DDBJ whole genome shotgun (WGS) entry which is preliminary data.</text>
</comment>
<gene>
    <name evidence="2" type="ORF">E5676_scaffold265G002760</name>
    <name evidence="1" type="ORF">E6C27_scaffold63G00420</name>
</gene>
<evidence type="ECO:0000313" key="1">
    <source>
        <dbReference type="EMBL" id="KAA0048146.1"/>
    </source>
</evidence>
<accession>A0A5A7U1N5</accession>